<keyword evidence="6 7" id="KW-0342">GTP-binding</keyword>
<protein>
    <recommendedName>
        <fullName evidence="7">tRNA modification GTPase MnmE</fullName>
        <ecNumber evidence="7">3.6.-.-</ecNumber>
    </recommendedName>
</protein>
<evidence type="ECO:0000256" key="7">
    <source>
        <dbReference type="HAMAP-Rule" id="MF_00379"/>
    </source>
</evidence>
<gene>
    <name evidence="7 10" type="primary">mnmE</name>
    <name evidence="7" type="synonym">trmE</name>
    <name evidence="10" type="ORF">HQ394_10075</name>
</gene>
<feature type="binding site" evidence="7">
    <location>
        <begin position="350"/>
        <end position="352"/>
    </location>
    <ligand>
        <name>GTP</name>
        <dbReference type="ChEBI" id="CHEBI:37565"/>
    </ligand>
</feature>
<dbReference type="InterPro" id="IPR025867">
    <property type="entry name" value="MnmE_helical"/>
</dbReference>
<feature type="binding site" evidence="7">
    <location>
        <position position="120"/>
    </location>
    <ligand>
        <name>(6S)-5-formyl-5,6,7,8-tetrahydrofolate</name>
        <dbReference type="ChEBI" id="CHEBI:57457"/>
    </ligand>
</feature>
<keyword evidence="3 7" id="KW-0547">Nucleotide-binding</keyword>
<evidence type="ECO:0000256" key="6">
    <source>
        <dbReference type="ARBA" id="ARBA00023134"/>
    </source>
</evidence>
<feature type="binding site" evidence="7">
    <location>
        <begin position="245"/>
        <end position="251"/>
    </location>
    <ligand>
        <name>GTP</name>
        <dbReference type="ChEBI" id="CHEBI:37565"/>
    </ligand>
</feature>
<dbReference type="GO" id="GO:0005737">
    <property type="term" value="C:cytoplasm"/>
    <property type="evidence" value="ECO:0007669"/>
    <property type="project" value="UniProtKB-SubCell"/>
</dbReference>
<dbReference type="GO" id="GO:0002098">
    <property type="term" value="P:tRNA wobble uridine modification"/>
    <property type="evidence" value="ECO:0007669"/>
    <property type="project" value="TreeGrafter"/>
</dbReference>
<comment type="similarity">
    <text evidence="1 7 8">Belongs to the TRAFAC class TrmE-Era-EngA-EngB-Septin-like GTPase superfamily. TrmE GTPase family.</text>
</comment>
<dbReference type="Gene3D" id="1.20.120.430">
    <property type="entry name" value="tRNA modification GTPase MnmE domain 2"/>
    <property type="match status" value="1"/>
</dbReference>
<feature type="binding site" evidence="7">
    <location>
        <position position="443"/>
    </location>
    <ligand>
        <name>(6S)-5-formyl-5,6,7,8-tetrahydrofolate</name>
        <dbReference type="ChEBI" id="CHEBI:57457"/>
    </ligand>
</feature>
<dbReference type="GO" id="GO:0046872">
    <property type="term" value="F:metal ion binding"/>
    <property type="evidence" value="ECO:0007669"/>
    <property type="project" value="UniProtKB-KW"/>
</dbReference>
<keyword evidence="7" id="KW-0479">Metal-binding</keyword>
<evidence type="ECO:0000256" key="3">
    <source>
        <dbReference type="ARBA" id="ARBA00022741"/>
    </source>
</evidence>
<comment type="caution">
    <text evidence="7">Lacks conserved residue(s) required for the propagation of feature annotation.</text>
</comment>
<dbReference type="FunFam" id="3.30.1360.120:FF:000007">
    <property type="entry name" value="tRNA modification GTPase GTPBP3, mitochondrial"/>
    <property type="match status" value="1"/>
</dbReference>
<reference evidence="10 11" key="1">
    <citation type="submission" date="2020-05" db="EMBL/GenBank/DDBJ databases">
        <title>Complete closed genome sequence of Defluviicoccus vanus.</title>
        <authorList>
            <person name="Bessarab I."/>
            <person name="Arumugam K."/>
            <person name="Maszenan A.M."/>
            <person name="Seviour R.J."/>
            <person name="Williams R.B."/>
        </authorList>
    </citation>
    <scope>NUCLEOTIDE SEQUENCE [LARGE SCALE GENOMIC DNA]</scope>
    <source>
        <strain evidence="10 11">Ben 114</strain>
    </source>
</reference>
<evidence type="ECO:0000256" key="4">
    <source>
        <dbReference type="ARBA" id="ARBA00022801"/>
    </source>
</evidence>
<dbReference type="Pfam" id="PF12631">
    <property type="entry name" value="MnmE_helical"/>
    <property type="match status" value="1"/>
</dbReference>
<dbReference type="Gene3D" id="3.40.50.300">
    <property type="entry name" value="P-loop containing nucleotide triphosphate hydrolases"/>
    <property type="match status" value="1"/>
</dbReference>
<comment type="cofactor">
    <cofactor evidence="7">
        <name>K(+)</name>
        <dbReference type="ChEBI" id="CHEBI:29103"/>
    </cofactor>
    <text evidence="7">Binds 1 potassium ion per subunit.</text>
</comment>
<evidence type="ECO:0000256" key="1">
    <source>
        <dbReference type="ARBA" id="ARBA00011043"/>
    </source>
</evidence>
<dbReference type="EC" id="3.6.-.-" evidence="7"/>
<dbReference type="CDD" id="cd04164">
    <property type="entry name" value="trmE"/>
    <property type="match status" value="1"/>
</dbReference>
<dbReference type="HAMAP" id="MF_00379">
    <property type="entry name" value="GTPase_MnmE"/>
    <property type="match status" value="1"/>
</dbReference>
<dbReference type="AlphaFoldDB" id="A0A7H1N1M1"/>
<comment type="subcellular location">
    <subcellularLocation>
        <location evidence="7">Cytoplasm</location>
    </subcellularLocation>
</comment>
<comment type="subunit">
    <text evidence="7">Homodimer. Heterotetramer of two MnmE and two MnmG subunits.</text>
</comment>
<dbReference type="InterPro" id="IPR018948">
    <property type="entry name" value="GTP-bd_TrmE_N"/>
</dbReference>
<dbReference type="InterPro" id="IPR027368">
    <property type="entry name" value="MnmE_dom2"/>
</dbReference>
<dbReference type="Pfam" id="PF01926">
    <property type="entry name" value="MMR_HSR1"/>
    <property type="match status" value="1"/>
</dbReference>
<comment type="function">
    <text evidence="7">Exhibits a very high intrinsic GTPase hydrolysis rate. Involved in the addition of a carboxymethylaminomethyl (cmnm) group at the wobble position (U34) of certain tRNAs, forming tRNA-cmnm(5)s(2)U34.</text>
</comment>
<dbReference type="GO" id="GO:0005525">
    <property type="term" value="F:GTP binding"/>
    <property type="evidence" value="ECO:0007669"/>
    <property type="project" value="UniProtKB-UniRule"/>
</dbReference>
<feature type="binding site" evidence="7">
    <location>
        <position position="230"/>
    </location>
    <ligand>
        <name>Mg(2+)</name>
        <dbReference type="ChEBI" id="CHEBI:18420"/>
    </ligand>
</feature>
<keyword evidence="5 7" id="KW-0630">Potassium</keyword>
<organism evidence="10 11">
    <name type="scientific">Defluviicoccus vanus</name>
    <dbReference type="NCBI Taxonomy" id="111831"/>
    <lineage>
        <taxon>Bacteria</taxon>
        <taxon>Pseudomonadati</taxon>
        <taxon>Pseudomonadota</taxon>
        <taxon>Alphaproteobacteria</taxon>
        <taxon>Rhodospirillales</taxon>
        <taxon>Rhodospirillaceae</taxon>
        <taxon>Defluviicoccus</taxon>
    </lineage>
</organism>
<accession>A0A7H1N1M1</accession>
<keyword evidence="4 7" id="KW-0378">Hydrolase</keyword>
<dbReference type="NCBIfam" id="TIGR00450">
    <property type="entry name" value="mnmE_trmE_thdF"/>
    <property type="match status" value="1"/>
</dbReference>
<evidence type="ECO:0000313" key="11">
    <source>
        <dbReference type="Proteomes" id="UP000516369"/>
    </source>
</evidence>
<keyword evidence="2 7" id="KW-0819">tRNA processing</keyword>
<name>A0A7H1N1M1_9PROT</name>
<dbReference type="KEGG" id="dvn:HQ394_10075"/>
<evidence type="ECO:0000259" key="9">
    <source>
        <dbReference type="PROSITE" id="PS51709"/>
    </source>
</evidence>
<dbReference type="SUPFAM" id="SSF52540">
    <property type="entry name" value="P-loop containing nucleoside triphosphate hydrolases"/>
    <property type="match status" value="1"/>
</dbReference>
<dbReference type="PROSITE" id="PS51709">
    <property type="entry name" value="G_TRME"/>
    <property type="match status" value="1"/>
</dbReference>
<evidence type="ECO:0000256" key="8">
    <source>
        <dbReference type="RuleBase" id="RU003313"/>
    </source>
</evidence>
<dbReference type="RefSeq" id="WP_190260128.1">
    <property type="nucleotide sequence ID" value="NZ_CP053923.1"/>
</dbReference>
<dbReference type="InterPro" id="IPR027266">
    <property type="entry name" value="TrmE/GcvT-like"/>
</dbReference>
<dbReference type="InterPro" id="IPR006073">
    <property type="entry name" value="GTP-bd"/>
</dbReference>
<feature type="binding site" evidence="7">
    <location>
        <position position="80"/>
    </location>
    <ligand>
        <name>(6S)-5-formyl-5,6,7,8-tetrahydrofolate</name>
        <dbReference type="ChEBI" id="CHEBI:57457"/>
    </ligand>
</feature>
<evidence type="ECO:0000256" key="5">
    <source>
        <dbReference type="ARBA" id="ARBA00022958"/>
    </source>
</evidence>
<keyword evidence="7" id="KW-0963">Cytoplasm</keyword>
<dbReference type="InterPro" id="IPR027417">
    <property type="entry name" value="P-loop_NTPase"/>
</dbReference>
<dbReference type="PANTHER" id="PTHR42714">
    <property type="entry name" value="TRNA MODIFICATION GTPASE GTPBP3"/>
    <property type="match status" value="1"/>
</dbReference>
<dbReference type="CDD" id="cd14858">
    <property type="entry name" value="TrmE_N"/>
    <property type="match status" value="1"/>
</dbReference>
<keyword evidence="7" id="KW-0460">Magnesium</keyword>
<feature type="binding site" evidence="7">
    <location>
        <position position="251"/>
    </location>
    <ligand>
        <name>Mg(2+)</name>
        <dbReference type="ChEBI" id="CHEBI:18420"/>
    </ligand>
</feature>
<dbReference type="InterPro" id="IPR031168">
    <property type="entry name" value="G_TrmE"/>
</dbReference>
<dbReference type="Gene3D" id="3.30.1360.120">
    <property type="entry name" value="Probable tRNA modification gtpase trme, domain 1"/>
    <property type="match status" value="1"/>
</dbReference>
<dbReference type="Proteomes" id="UP000516369">
    <property type="component" value="Chromosome"/>
</dbReference>
<dbReference type="SUPFAM" id="SSF116878">
    <property type="entry name" value="TrmE connector domain"/>
    <property type="match status" value="1"/>
</dbReference>
<sequence length="443" mass="47457">MVDDTIFAVATARVRAGVAIVRVSGPAAMRAVERLSRREVPPPRRASRRRLYDHEGDLVDDALVLWFPSPNSFTGEDVAEFHLHGGRSVIAGVVETLGLIPGLRGAEAGEFSRRAVVHGKLNLTEAEALADLIAAETVAQRRQAVRQLDGELARLYDGWRSRLLRALAHVETAIDFSDEDIPADLSASVQGEAATLACDISRHLAKAAQGRRLREGIEIVVVGPPNAGKSTLVNALANRDVAIVSPRPGTTRDVLEVPLDLGGFPVILCDTAGLHVTDDDVEAEGVRRAQQRAAAADLRIIVHDGSVGEVSGAATVMMTEVPAIVVVSKWDLQQPDAASITSNPKVIGVSARTGFGLDRLRARIIVELERNFDTSGGIAPTRERHQGGLRACLAALQRMAAESEVELVAEELRSAAQALGRITGRVHVEEVLDMIFAEFCLGK</sequence>
<dbReference type="GO" id="GO:0003924">
    <property type="term" value="F:GTPase activity"/>
    <property type="evidence" value="ECO:0007669"/>
    <property type="project" value="UniProtKB-UniRule"/>
</dbReference>
<dbReference type="PANTHER" id="PTHR42714:SF2">
    <property type="entry name" value="TRNA MODIFICATION GTPASE GTPBP3, MITOCHONDRIAL"/>
    <property type="match status" value="1"/>
</dbReference>
<dbReference type="InterPro" id="IPR004520">
    <property type="entry name" value="GTPase_MnmE"/>
</dbReference>
<evidence type="ECO:0000256" key="2">
    <source>
        <dbReference type="ARBA" id="ARBA00022694"/>
    </source>
</evidence>
<dbReference type="Pfam" id="PF10396">
    <property type="entry name" value="TrmE_N"/>
    <property type="match status" value="1"/>
</dbReference>
<dbReference type="EMBL" id="CP053923">
    <property type="protein sequence ID" value="QNT69607.1"/>
    <property type="molecule type" value="Genomic_DNA"/>
</dbReference>
<dbReference type="NCBIfam" id="TIGR00231">
    <property type="entry name" value="small_GTP"/>
    <property type="match status" value="1"/>
</dbReference>
<keyword evidence="11" id="KW-1185">Reference proteome</keyword>
<feature type="binding site" evidence="7">
    <location>
        <begin position="270"/>
        <end position="273"/>
    </location>
    <ligand>
        <name>GTP</name>
        <dbReference type="ChEBI" id="CHEBI:37565"/>
    </ligand>
</feature>
<feature type="binding site" evidence="7">
    <location>
        <position position="22"/>
    </location>
    <ligand>
        <name>(6S)-5-formyl-5,6,7,8-tetrahydrofolate</name>
        <dbReference type="ChEBI" id="CHEBI:57457"/>
    </ligand>
</feature>
<proteinExistence type="inferred from homology"/>
<feature type="domain" description="TrmE-type G" evidence="9">
    <location>
        <begin position="216"/>
        <end position="369"/>
    </location>
</feature>
<dbReference type="NCBIfam" id="NF003661">
    <property type="entry name" value="PRK05291.1-3"/>
    <property type="match status" value="1"/>
</dbReference>
<dbReference type="InterPro" id="IPR005225">
    <property type="entry name" value="Small_GTP-bd"/>
</dbReference>
<evidence type="ECO:0000313" key="10">
    <source>
        <dbReference type="EMBL" id="QNT69607.1"/>
    </source>
</evidence>
<dbReference type="GO" id="GO:0030488">
    <property type="term" value="P:tRNA methylation"/>
    <property type="evidence" value="ECO:0007669"/>
    <property type="project" value="TreeGrafter"/>
</dbReference>
<feature type="binding site" evidence="7">
    <location>
        <begin position="226"/>
        <end position="231"/>
    </location>
    <ligand>
        <name>GTP</name>
        <dbReference type="ChEBI" id="CHEBI:37565"/>
    </ligand>
</feature>